<evidence type="ECO:0000256" key="1">
    <source>
        <dbReference type="ARBA" id="ARBA00004117"/>
    </source>
</evidence>
<dbReference type="Pfam" id="PF00460">
    <property type="entry name" value="Flg_bb_rod"/>
    <property type="match status" value="1"/>
</dbReference>
<comment type="caution">
    <text evidence="4">The sequence shown here is derived from an EMBL/GenBank/DDBJ whole genome shotgun (WGS) entry which is preliminary data.</text>
</comment>
<organism evidence="4 5">
    <name type="scientific">Sulfitobacter aestuarii</name>
    <dbReference type="NCBI Taxonomy" id="2161676"/>
    <lineage>
        <taxon>Bacteria</taxon>
        <taxon>Pseudomonadati</taxon>
        <taxon>Pseudomonadota</taxon>
        <taxon>Alphaproteobacteria</taxon>
        <taxon>Rhodobacterales</taxon>
        <taxon>Roseobacteraceae</taxon>
        <taxon>Sulfitobacter</taxon>
    </lineage>
</organism>
<gene>
    <name evidence="4" type="ORF">ACFSUD_08335</name>
</gene>
<reference evidence="5" key="1">
    <citation type="journal article" date="2019" name="Int. J. Syst. Evol. Microbiol.">
        <title>The Global Catalogue of Microorganisms (GCM) 10K type strain sequencing project: providing services to taxonomists for standard genome sequencing and annotation.</title>
        <authorList>
            <consortium name="The Broad Institute Genomics Platform"/>
            <consortium name="The Broad Institute Genome Sequencing Center for Infectious Disease"/>
            <person name="Wu L."/>
            <person name="Ma J."/>
        </authorList>
    </citation>
    <scope>NUCLEOTIDE SEQUENCE [LARGE SCALE GENOMIC DNA]</scope>
    <source>
        <strain evidence="5">TISTR 2562</strain>
    </source>
</reference>
<proteinExistence type="inferred from homology"/>
<evidence type="ECO:0000313" key="4">
    <source>
        <dbReference type="EMBL" id="MFD2739572.1"/>
    </source>
</evidence>
<feature type="domain" description="Flagellar basal body rod protein N-terminal" evidence="3">
    <location>
        <begin position="9"/>
        <end position="39"/>
    </location>
</feature>
<evidence type="ECO:0000313" key="5">
    <source>
        <dbReference type="Proteomes" id="UP001597474"/>
    </source>
</evidence>
<dbReference type="InterPro" id="IPR019776">
    <property type="entry name" value="Flagellar_basal_body_rod_CS"/>
</dbReference>
<accession>A0ABW5U4C4</accession>
<dbReference type="InterPro" id="IPR001444">
    <property type="entry name" value="Flag_bb_rod_N"/>
</dbReference>
<dbReference type="Proteomes" id="UP001597474">
    <property type="component" value="Unassembled WGS sequence"/>
</dbReference>
<keyword evidence="4" id="KW-0969">Cilium</keyword>
<dbReference type="RefSeq" id="WP_386373322.1">
    <property type="nucleotide sequence ID" value="NZ_JBHUMP010000005.1"/>
</dbReference>
<dbReference type="EMBL" id="JBHUMP010000005">
    <property type="protein sequence ID" value="MFD2739572.1"/>
    <property type="molecule type" value="Genomic_DNA"/>
</dbReference>
<name>A0ABW5U4C4_9RHOB</name>
<evidence type="ECO:0000259" key="3">
    <source>
        <dbReference type="Pfam" id="PF00460"/>
    </source>
</evidence>
<dbReference type="PROSITE" id="PS00588">
    <property type="entry name" value="FLAGELLA_BB_ROD"/>
    <property type="match status" value="1"/>
</dbReference>
<keyword evidence="4" id="KW-0966">Cell projection</keyword>
<comment type="similarity">
    <text evidence="2">Belongs to the flagella basal body rod proteins family.</text>
</comment>
<sequence length="115" mass="12640">MEDSKVSWFQTASQRLTWLSQRQAVLAENIANADTPDYKARDVQSFEDYLNAPAARRGEVAVDYTGTSWGSSIDGNNVVVEEQAILAAETAGQYRLAARLYRKGHELMAIAAGSK</sequence>
<keyword evidence="5" id="KW-1185">Reference proteome</keyword>
<comment type="subcellular location">
    <subcellularLocation>
        <location evidence="1">Bacterial flagellum basal body</location>
    </subcellularLocation>
</comment>
<keyword evidence="4" id="KW-0282">Flagellum</keyword>
<evidence type="ECO:0000256" key="2">
    <source>
        <dbReference type="ARBA" id="ARBA00009677"/>
    </source>
</evidence>
<protein>
    <submittedName>
        <fullName evidence="4">Flagellar basal body rod protein FlgB</fullName>
    </submittedName>
</protein>